<dbReference type="PANTHER" id="PTHR42943:SF2">
    <property type="entry name" value="GLUTATHIONE S-TRANSFERASE KAPPA 1"/>
    <property type="match status" value="1"/>
</dbReference>
<evidence type="ECO:0000256" key="1">
    <source>
        <dbReference type="PIRNR" id="PIRNR006386"/>
    </source>
</evidence>
<dbReference type="RefSeq" id="WP_119780245.1">
    <property type="nucleotide sequence ID" value="NZ_QYUK01000011.1"/>
</dbReference>
<dbReference type="OrthoDB" id="5244108at2"/>
<dbReference type="InterPro" id="IPR051924">
    <property type="entry name" value="GST_Kappa/NadH"/>
</dbReference>
<dbReference type="GO" id="GO:0004602">
    <property type="term" value="F:glutathione peroxidase activity"/>
    <property type="evidence" value="ECO:0007669"/>
    <property type="project" value="TreeGrafter"/>
</dbReference>
<keyword evidence="1 4" id="KW-0413">Isomerase</keyword>
<dbReference type="EC" id="5.99.1.4" evidence="1"/>
<name>A0A418WGR4_9PROT</name>
<feature type="domain" description="DSBA-like thioredoxin" evidence="3">
    <location>
        <begin position="3"/>
        <end position="194"/>
    </location>
</feature>
<dbReference type="InterPro" id="IPR044087">
    <property type="entry name" value="NahD-like"/>
</dbReference>
<keyword evidence="5" id="KW-1185">Reference proteome</keyword>
<comment type="catalytic activity">
    <reaction evidence="1">
        <text>2-hydroxychromene-2-carboxylate = (3E)-4-(2-hydroxyphenyl)-2-oxobut-3-enoate</text>
        <dbReference type="Rhea" id="RHEA:27401"/>
        <dbReference type="ChEBI" id="CHEBI:59350"/>
        <dbReference type="ChEBI" id="CHEBI:59353"/>
        <dbReference type="EC" id="5.99.1.4"/>
    </reaction>
</comment>
<dbReference type="InterPro" id="IPR036249">
    <property type="entry name" value="Thioredoxin-like_sf"/>
</dbReference>
<evidence type="ECO:0000256" key="2">
    <source>
        <dbReference type="PIRSR" id="PIRSR006386-1"/>
    </source>
</evidence>
<sequence length="200" mass="21475">MSVEFVFDYQSPYAYLASTQLAGLGVPIDYTPIAIVKVMKAVNNRPSPECPPKARYAGLDARRWAELYGVPFGMNQQFRGAAYGGGFEVEALMRGALVAGDEGVIAAYNAVVFGAIWGQGADIVTAEGRRQAFHGTGIDIDALWDKAADPAIAARLEGNNARAVDRGVFGVPTFFVGEEMFFGNDRLDFVRRRIATGAAA</sequence>
<dbReference type="InterPro" id="IPR014440">
    <property type="entry name" value="HCCAis_GSTk"/>
</dbReference>
<dbReference type="AlphaFoldDB" id="A0A418WGR4"/>
<comment type="caution">
    <text evidence="4">The sequence shown here is derived from an EMBL/GenBank/DDBJ whole genome shotgun (WGS) entry which is preliminary data.</text>
</comment>
<accession>A0A418WGR4</accession>
<dbReference type="Gene3D" id="3.40.30.10">
    <property type="entry name" value="Glutaredoxin"/>
    <property type="match status" value="1"/>
</dbReference>
<comment type="similarity">
    <text evidence="1">Belongs to the GST superfamily. NadH family.</text>
</comment>
<dbReference type="InterPro" id="IPR001853">
    <property type="entry name" value="DSBA-like_thioredoxin_dom"/>
</dbReference>
<dbReference type="PANTHER" id="PTHR42943">
    <property type="entry name" value="GLUTATHIONE S-TRANSFERASE KAPPA"/>
    <property type="match status" value="1"/>
</dbReference>
<evidence type="ECO:0000313" key="5">
    <source>
        <dbReference type="Proteomes" id="UP000284605"/>
    </source>
</evidence>
<dbReference type="GO" id="GO:0004364">
    <property type="term" value="F:glutathione transferase activity"/>
    <property type="evidence" value="ECO:0007669"/>
    <property type="project" value="TreeGrafter"/>
</dbReference>
<feature type="active site" description="Nucleophile" evidence="2">
    <location>
        <position position="11"/>
    </location>
</feature>
<dbReference type="GO" id="GO:0006749">
    <property type="term" value="P:glutathione metabolic process"/>
    <property type="evidence" value="ECO:0007669"/>
    <property type="project" value="TreeGrafter"/>
</dbReference>
<dbReference type="SUPFAM" id="SSF52833">
    <property type="entry name" value="Thioredoxin-like"/>
    <property type="match status" value="1"/>
</dbReference>
<reference evidence="4 5" key="1">
    <citation type="submission" date="2018-09" db="EMBL/GenBank/DDBJ databases">
        <authorList>
            <person name="Zhu H."/>
        </authorList>
    </citation>
    <scope>NUCLEOTIDE SEQUENCE [LARGE SCALE GENOMIC DNA]</scope>
    <source>
        <strain evidence="4 5">K1W22B-8</strain>
    </source>
</reference>
<proteinExistence type="inferred from homology"/>
<evidence type="ECO:0000259" key="3">
    <source>
        <dbReference type="Pfam" id="PF01323"/>
    </source>
</evidence>
<dbReference type="Pfam" id="PF01323">
    <property type="entry name" value="DSBA"/>
    <property type="match status" value="1"/>
</dbReference>
<dbReference type="Proteomes" id="UP000284605">
    <property type="component" value="Unassembled WGS sequence"/>
</dbReference>
<dbReference type="CDD" id="cd03022">
    <property type="entry name" value="DsbA_HCCA_Iso"/>
    <property type="match status" value="1"/>
</dbReference>
<evidence type="ECO:0000313" key="4">
    <source>
        <dbReference type="EMBL" id="RJF89069.1"/>
    </source>
</evidence>
<dbReference type="GO" id="GO:0018845">
    <property type="term" value="F:2-hydroxychromene-2-carboxylate isomerase activity"/>
    <property type="evidence" value="ECO:0007669"/>
    <property type="project" value="UniProtKB-UniRule"/>
</dbReference>
<protein>
    <recommendedName>
        <fullName evidence="1">2-hydroxychromene-2-carboxylate isomerase</fullName>
        <ecNumber evidence="1">5.99.1.4</ecNumber>
    </recommendedName>
</protein>
<dbReference type="EMBL" id="QYUK01000011">
    <property type="protein sequence ID" value="RJF89069.1"/>
    <property type="molecule type" value="Genomic_DNA"/>
</dbReference>
<organism evidence="4 5">
    <name type="scientific">Oleomonas cavernae</name>
    <dbReference type="NCBI Taxonomy" id="2320859"/>
    <lineage>
        <taxon>Bacteria</taxon>
        <taxon>Pseudomonadati</taxon>
        <taxon>Pseudomonadota</taxon>
        <taxon>Alphaproteobacteria</taxon>
        <taxon>Acetobacterales</taxon>
        <taxon>Acetobacteraceae</taxon>
        <taxon>Oleomonas</taxon>
    </lineage>
</organism>
<gene>
    <name evidence="4" type="ORF">D3874_20545</name>
</gene>
<dbReference type="PIRSF" id="PIRSF006386">
    <property type="entry name" value="HCCAis_GSTk"/>
    <property type="match status" value="1"/>
</dbReference>
<dbReference type="GO" id="GO:1901170">
    <property type="term" value="P:naphthalene catabolic process"/>
    <property type="evidence" value="ECO:0007669"/>
    <property type="project" value="InterPro"/>
</dbReference>